<evidence type="ECO:0000256" key="11">
    <source>
        <dbReference type="ARBA" id="ARBA00023004"/>
    </source>
</evidence>
<dbReference type="AlphaFoldDB" id="A0A3M2M1I0"/>
<dbReference type="OrthoDB" id="227596at2"/>
<keyword evidence="7" id="KW-0963">Cytoplasm</keyword>
<dbReference type="EMBL" id="RFFG01000025">
    <property type="protein sequence ID" value="RMI43477.1"/>
    <property type="molecule type" value="Genomic_DNA"/>
</dbReference>
<dbReference type="InterPro" id="IPR036890">
    <property type="entry name" value="HATPase_C_sf"/>
</dbReference>
<dbReference type="Gene3D" id="3.30.565.10">
    <property type="entry name" value="Histidine kinase-like ATPase, C-terminal domain"/>
    <property type="match status" value="1"/>
</dbReference>
<comment type="catalytic activity">
    <reaction evidence="1">
        <text>ATP + protein L-histidine = ADP + protein N-phospho-L-histidine.</text>
        <dbReference type="EC" id="2.7.13.3"/>
    </reaction>
</comment>
<dbReference type="Proteomes" id="UP000282674">
    <property type="component" value="Unassembled WGS sequence"/>
</dbReference>
<evidence type="ECO:0000256" key="8">
    <source>
        <dbReference type="ARBA" id="ARBA00022679"/>
    </source>
</evidence>
<organism evidence="19 20">
    <name type="scientific">Actinomadura harenae</name>
    <dbReference type="NCBI Taxonomy" id="2483351"/>
    <lineage>
        <taxon>Bacteria</taxon>
        <taxon>Bacillati</taxon>
        <taxon>Actinomycetota</taxon>
        <taxon>Actinomycetes</taxon>
        <taxon>Streptosporangiales</taxon>
        <taxon>Thermomonosporaceae</taxon>
        <taxon>Actinomadura</taxon>
    </lineage>
</organism>
<evidence type="ECO:0000256" key="3">
    <source>
        <dbReference type="ARBA" id="ARBA00004496"/>
    </source>
</evidence>
<feature type="transmembrane region" description="Helical" evidence="17">
    <location>
        <begin position="22"/>
        <end position="40"/>
    </location>
</feature>
<name>A0A3M2M1I0_9ACTN</name>
<dbReference type="GO" id="GO:0005737">
    <property type="term" value="C:cytoplasm"/>
    <property type="evidence" value="ECO:0007669"/>
    <property type="project" value="UniProtKB-SubCell"/>
</dbReference>
<protein>
    <recommendedName>
        <fullName evidence="5">Oxygen sensor histidine kinase NreB</fullName>
        <ecNumber evidence="4">2.7.13.3</ecNumber>
    </recommendedName>
    <alternativeName>
        <fullName evidence="15">Nitrogen regulation protein B</fullName>
    </alternativeName>
</protein>
<evidence type="ECO:0000259" key="18">
    <source>
        <dbReference type="PROSITE" id="PS50109"/>
    </source>
</evidence>
<evidence type="ECO:0000256" key="1">
    <source>
        <dbReference type="ARBA" id="ARBA00000085"/>
    </source>
</evidence>
<dbReference type="PROSITE" id="PS50109">
    <property type="entry name" value="HIS_KIN"/>
    <property type="match status" value="1"/>
</dbReference>
<comment type="function">
    <text evidence="14">Member of the two-component regulatory system NreB/NreC involved in the control of dissimilatory nitrate/nitrite reduction in response to oxygen. NreB functions as a direct oxygen sensor histidine kinase which is autophosphorylated, in the absence of oxygen, probably at the conserved histidine residue, and transfers its phosphate group probably to a conserved aspartate residue of NreC. NreB/NreC activates the expression of the nitrate (narGHJI) and nitrite (nir) reductase operons, as well as the putative nitrate transporter gene narT.</text>
</comment>
<evidence type="ECO:0000256" key="9">
    <source>
        <dbReference type="ARBA" id="ARBA00022723"/>
    </source>
</evidence>
<dbReference type="GO" id="GO:0046872">
    <property type="term" value="F:metal ion binding"/>
    <property type="evidence" value="ECO:0007669"/>
    <property type="project" value="UniProtKB-KW"/>
</dbReference>
<feature type="transmembrane region" description="Helical" evidence="17">
    <location>
        <begin position="84"/>
        <end position="111"/>
    </location>
</feature>
<dbReference type="PIRSF" id="PIRSF037434">
    <property type="entry name" value="STHK_ChrS"/>
    <property type="match status" value="1"/>
</dbReference>
<evidence type="ECO:0000256" key="5">
    <source>
        <dbReference type="ARBA" id="ARBA00017322"/>
    </source>
</evidence>
<evidence type="ECO:0000256" key="17">
    <source>
        <dbReference type="SAM" id="Phobius"/>
    </source>
</evidence>
<evidence type="ECO:0000256" key="12">
    <source>
        <dbReference type="ARBA" id="ARBA00023012"/>
    </source>
</evidence>
<dbReference type="InterPro" id="IPR004358">
    <property type="entry name" value="Sig_transdc_His_kin-like_C"/>
</dbReference>
<evidence type="ECO:0000313" key="19">
    <source>
        <dbReference type="EMBL" id="RMI43477.1"/>
    </source>
</evidence>
<keyword evidence="16" id="KW-0175">Coiled coil</keyword>
<dbReference type="InterPro" id="IPR017205">
    <property type="entry name" value="Sig_transdc_His_kinase_ChrS"/>
</dbReference>
<keyword evidence="17" id="KW-1133">Transmembrane helix</keyword>
<keyword evidence="12" id="KW-0902">Two-component regulatory system</keyword>
<evidence type="ECO:0000256" key="16">
    <source>
        <dbReference type="SAM" id="Coils"/>
    </source>
</evidence>
<keyword evidence="20" id="KW-1185">Reference proteome</keyword>
<evidence type="ECO:0000256" key="15">
    <source>
        <dbReference type="ARBA" id="ARBA00030800"/>
    </source>
</evidence>
<dbReference type="Pfam" id="PF02518">
    <property type="entry name" value="HATPase_c"/>
    <property type="match status" value="1"/>
</dbReference>
<comment type="caution">
    <text evidence="19">The sequence shown here is derived from an EMBL/GenBank/DDBJ whole genome shotgun (WGS) entry which is preliminary data.</text>
</comment>
<dbReference type="PRINTS" id="PR00344">
    <property type="entry name" value="BCTRLSENSOR"/>
</dbReference>
<reference evidence="19 20" key="1">
    <citation type="submission" date="2018-10" db="EMBL/GenBank/DDBJ databases">
        <title>Isolation from soil.</title>
        <authorList>
            <person name="Hu J."/>
        </authorList>
    </citation>
    <scope>NUCLEOTIDE SEQUENCE [LARGE SCALE GENOMIC DNA]</scope>
    <source>
        <strain evidence="19 20">NEAU-Ht49</strain>
    </source>
</reference>
<dbReference type="SMART" id="SM00387">
    <property type="entry name" value="HATPase_c"/>
    <property type="match status" value="1"/>
</dbReference>
<evidence type="ECO:0000313" key="20">
    <source>
        <dbReference type="Proteomes" id="UP000282674"/>
    </source>
</evidence>
<keyword evidence="6" id="KW-0004">4Fe-4S</keyword>
<keyword evidence="13" id="KW-0411">Iron-sulfur</keyword>
<dbReference type="RefSeq" id="WP_122195216.1">
    <property type="nucleotide sequence ID" value="NZ_RFFG01000025.1"/>
</dbReference>
<evidence type="ECO:0000256" key="7">
    <source>
        <dbReference type="ARBA" id="ARBA00022490"/>
    </source>
</evidence>
<evidence type="ECO:0000256" key="4">
    <source>
        <dbReference type="ARBA" id="ARBA00012438"/>
    </source>
</evidence>
<dbReference type="CDD" id="cd16917">
    <property type="entry name" value="HATPase_UhpB-NarQ-NarX-like"/>
    <property type="match status" value="1"/>
</dbReference>
<dbReference type="InterPro" id="IPR003594">
    <property type="entry name" value="HATPase_dom"/>
</dbReference>
<sequence length="398" mass="41939">MGAGDQADSGADDVRRGSFRNWDAYFAFLLLLTLVTITSLPEDDRGDLKRTVAAGLLVALGVAYAALGRRAIRLPRRPGPGTYPFAAIMVALFVPAVLLAPAAATIMGALAPLSFLLLRPVRAAALAGLLTIGVIVGILRETGFPWVLTVSIMLGLLACDALLGWIDRTARQSAERAELIDELRRTRADLAEISRERGALNERERLAREIHDTLTQGLTSIGMLVQAAMADLGPDPRLELAARTARDHLAETRAVVAALAPPSLTTGSLVEALRRLVDDSALPARLATDGPPRSLGTNVETVLLRVAQEALANVRRHASCAREVAVSVEFTPDDARLTVTDDGPGFDLARTSGGYGLGGMRTRVEQAGGELVLTSAPGEGTTVEAVIPCPARTTAPSA</sequence>
<accession>A0A3M2M1I0</accession>
<evidence type="ECO:0000256" key="6">
    <source>
        <dbReference type="ARBA" id="ARBA00022485"/>
    </source>
</evidence>
<comment type="subcellular location">
    <subcellularLocation>
        <location evidence="3">Cytoplasm</location>
    </subcellularLocation>
</comment>
<proteinExistence type="predicted"/>
<dbReference type="EC" id="2.7.13.3" evidence="4"/>
<keyword evidence="10 19" id="KW-0418">Kinase</keyword>
<feature type="transmembrane region" description="Helical" evidence="17">
    <location>
        <begin position="52"/>
        <end position="72"/>
    </location>
</feature>
<keyword evidence="17" id="KW-0472">Membrane</keyword>
<comment type="cofactor">
    <cofactor evidence="2">
        <name>[4Fe-4S] cluster</name>
        <dbReference type="ChEBI" id="CHEBI:49883"/>
    </cofactor>
</comment>
<keyword evidence="11" id="KW-0408">Iron</keyword>
<dbReference type="InterPro" id="IPR011712">
    <property type="entry name" value="Sig_transdc_His_kin_sub3_dim/P"/>
</dbReference>
<dbReference type="PANTHER" id="PTHR24421:SF62">
    <property type="entry name" value="SENSORY TRANSDUCTION HISTIDINE KINASE"/>
    <property type="match status" value="1"/>
</dbReference>
<dbReference type="PANTHER" id="PTHR24421">
    <property type="entry name" value="NITRATE/NITRITE SENSOR PROTEIN NARX-RELATED"/>
    <property type="match status" value="1"/>
</dbReference>
<dbReference type="Gene3D" id="1.20.5.1930">
    <property type="match status" value="1"/>
</dbReference>
<dbReference type="InterPro" id="IPR050482">
    <property type="entry name" value="Sensor_HK_TwoCompSys"/>
</dbReference>
<keyword evidence="17" id="KW-0812">Transmembrane</keyword>
<evidence type="ECO:0000256" key="2">
    <source>
        <dbReference type="ARBA" id="ARBA00001966"/>
    </source>
</evidence>
<dbReference type="SUPFAM" id="SSF55874">
    <property type="entry name" value="ATPase domain of HSP90 chaperone/DNA topoisomerase II/histidine kinase"/>
    <property type="match status" value="1"/>
</dbReference>
<dbReference type="InterPro" id="IPR005467">
    <property type="entry name" value="His_kinase_dom"/>
</dbReference>
<dbReference type="GO" id="GO:0000155">
    <property type="term" value="F:phosphorelay sensor kinase activity"/>
    <property type="evidence" value="ECO:0007669"/>
    <property type="project" value="InterPro"/>
</dbReference>
<feature type="coiled-coil region" evidence="16">
    <location>
        <begin position="176"/>
        <end position="203"/>
    </location>
</feature>
<evidence type="ECO:0000256" key="14">
    <source>
        <dbReference type="ARBA" id="ARBA00024827"/>
    </source>
</evidence>
<feature type="transmembrane region" description="Helical" evidence="17">
    <location>
        <begin position="146"/>
        <end position="166"/>
    </location>
</feature>
<feature type="domain" description="Histidine kinase" evidence="18">
    <location>
        <begin position="303"/>
        <end position="391"/>
    </location>
</feature>
<dbReference type="GO" id="GO:0046983">
    <property type="term" value="F:protein dimerization activity"/>
    <property type="evidence" value="ECO:0007669"/>
    <property type="project" value="InterPro"/>
</dbReference>
<keyword evidence="8" id="KW-0808">Transferase</keyword>
<dbReference type="Pfam" id="PF07730">
    <property type="entry name" value="HisKA_3"/>
    <property type="match status" value="1"/>
</dbReference>
<keyword evidence="9" id="KW-0479">Metal-binding</keyword>
<gene>
    <name evidence="19" type="ORF">EBO15_16140</name>
</gene>
<feature type="transmembrane region" description="Helical" evidence="17">
    <location>
        <begin position="123"/>
        <end position="140"/>
    </location>
</feature>
<dbReference type="GO" id="GO:0051539">
    <property type="term" value="F:4 iron, 4 sulfur cluster binding"/>
    <property type="evidence" value="ECO:0007669"/>
    <property type="project" value="UniProtKB-KW"/>
</dbReference>
<evidence type="ECO:0000256" key="10">
    <source>
        <dbReference type="ARBA" id="ARBA00022777"/>
    </source>
</evidence>
<evidence type="ECO:0000256" key="13">
    <source>
        <dbReference type="ARBA" id="ARBA00023014"/>
    </source>
</evidence>
<dbReference type="GO" id="GO:0016020">
    <property type="term" value="C:membrane"/>
    <property type="evidence" value="ECO:0007669"/>
    <property type="project" value="InterPro"/>
</dbReference>